<feature type="domain" description="Alginate export" evidence="2">
    <location>
        <begin position="48"/>
        <end position="234"/>
    </location>
</feature>
<sequence length="350" mass="37697">MKTKILNTNKFVLSVLTTAILAAPSAFASDTAHGKSITDALADSKVNVSFRARYEAVDEDGASSAADKEATAFTLKSRLTLNTGAYQGFSLGLEVDNVTAIVDDYNDAAGNNPADSVIADPEITDVNQAYIKYSHGDFKATGGRRRILHNNQRFVGGVGWRQNEQTYDGIRIEYAANDALSFDYSYIHNANRIFADDAKSDLGGDFHFINGAYKVNKAHKITAFAYILDFDTAAALSTSTFGALYNGKFDHVFVNASLATQSDNGDNVNNFDTNYINAEVGTTLGKITLLGGYELLGSDNGVGFSTPFATLHKFQGWTDKFLGTPGSGVEDIYVTVKGAVLWGKIKCNLS</sequence>
<evidence type="ECO:0000256" key="1">
    <source>
        <dbReference type="SAM" id="SignalP"/>
    </source>
</evidence>
<reference evidence="3" key="1">
    <citation type="submission" date="2022-01" db="EMBL/GenBank/DDBJ databases">
        <title>Colwellia maritima, isolated from seawater.</title>
        <authorList>
            <person name="Kristyanto S."/>
            <person name="Jung J."/>
            <person name="Jeon C.O."/>
        </authorList>
    </citation>
    <scope>NUCLEOTIDE SEQUENCE</scope>
    <source>
        <strain evidence="3">MSW7</strain>
    </source>
</reference>
<dbReference type="InterPro" id="IPR023614">
    <property type="entry name" value="Porin_dom_sf"/>
</dbReference>
<dbReference type="Pfam" id="PF13372">
    <property type="entry name" value="Alginate_exp"/>
    <property type="match status" value="1"/>
</dbReference>
<comment type="caution">
    <text evidence="3">The sequence shown here is derived from an EMBL/GenBank/DDBJ whole genome shotgun (WGS) entry which is preliminary data.</text>
</comment>
<evidence type="ECO:0000313" key="3">
    <source>
        <dbReference type="EMBL" id="MCI2284858.1"/>
    </source>
</evidence>
<feature type="chain" id="PRO_5047096173" evidence="1">
    <location>
        <begin position="29"/>
        <end position="350"/>
    </location>
</feature>
<dbReference type="InterPro" id="IPR025388">
    <property type="entry name" value="Alginate_export_dom"/>
</dbReference>
<dbReference type="RefSeq" id="WP_242287320.1">
    <property type="nucleotide sequence ID" value="NZ_JAKKSL010000003.1"/>
</dbReference>
<accession>A0ABS9X3R1</accession>
<name>A0ABS9X3R1_9GAMM</name>
<organism evidence="3 4">
    <name type="scientific">Colwellia maritima</name>
    <dbReference type="NCBI Taxonomy" id="2912588"/>
    <lineage>
        <taxon>Bacteria</taxon>
        <taxon>Pseudomonadati</taxon>
        <taxon>Pseudomonadota</taxon>
        <taxon>Gammaproteobacteria</taxon>
        <taxon>Alteromonadales</taxon>
        <taxon>Colwelliaceae</taxon>
        <taxon>Colwellia</taxon>
    </lineage>
</organism>
<dbReference type="EMBL" id="JAKKSL010000003">
    <property type="protein sequence ID" value="MCI2284858.1"/>
    <property type="molecule type" value="Genomic_DNA"/>
</dbReference>
<dbReference type="Gene3D" id="2.40.160.10">
    <property type="entry name" value="Porin"/>
    <property type="match status" value="1"/>
</dbReference>
<proteinExistence type="predicted"/>
<feature type="signal peptide" evidence="1">
    <location>
        <begin position="1"/>
        <end position="28"/>
    </location>
</feature>
<keyword evidence="1" id="KW-0732">Signal</keyword>
<keyword evidence="4" id="KW-1185">Reference proteome</keyword>
<protein>
    <submittedName>
        <fullName evidence="3">Alginate export family protein</fullName>
    </submittedName>
</protein>
<evidence type="ECO:0000313" key="4">
    <source>
        <dbReference type="Proteomes" id="UP001139646"/>
    </source>
</evidence>
<dbReference type="Proteomes" id="UP001139646">
    <property type="component" value="Unassembled WGS sequence"/>
</dbReference>
<gene>
    <name evidence="3" type="ORF">L3081_17505</name>
</gene>
<evidence type="ECO:0000259" key="2">
    <source>
        <dbReference type="Pfam" id="PF13372"/>
    </source>
</evidence>